<dbReference type="PANTHER" id="PTHR30272">
    <property type="entry name" value="3-HYDROXYACYL-[ACYL-CARRIER-PROTEIN] DEHYDRATASE"/>
    <property type="match status" value="1"/>
</dbReference>
<proteinExistence type="predicted"/>
<gene>
    <name evidence="2" type="ORF">ABXZ32_06795</name>
</gene>
<dbReference type="SUPFAM" id="SSF54637">
    <property type="entry name" value="Thioesterase/thiol ester dehydrase-isomerase"/>
    <property type="match status" value="1"/>
</dbReference>
<evidence type="ECO:0000313" key="2">
    <source>
        <dbReference type="EMBL" id="MET7029094.1"/>
    </source>
</evidence>
<comment type="caution">
    <text evidence="2">The sequence shown here is derived from an EMBL/GenBank/DDBJ whole genome shotgun (WGS) entry which is preliminary data.</text>
</comment>
<dbReference type="EMBL" id="JBEWYP010000003">
    <property type="protein sequence ID" value="MET7029094.1"/>
    <property type="molecule type" value="Genomic_DNA"/>
</dbReference>
<sequence>MEFNSILNQLPFGPEFRFVDKLYRVDDDGAVGEFTFLEHLYFYKGHFKDGPVTPGVILTECCAQIGLVCLGLYLLNASDTSNFKIGLSSAEMEFLHPVFPNEKVVVTSKKIYFRFNKLKCEVRMHNTKGELVCKGVMAGMIKMEGA</sequence>
<dbReference type="Gene3D" id="3.10.129.10">
    <property type="entry name" value="Hotdog Thioesterase"/>
    <property type="match status" value="1"/>
</dbReference>
<evidence type="ECO:0000313" key="3">
    <source>
        <dbReference type="Proteomes" id="UP001549773"/>
    </source>
</evidence>
<dbReference type="RefSeq" id="WP_354617918.1">
    <property type="nucleotide sequence ID" value="NZ_JBEWYP010000003.1"/>
</dbReference>
<dbReference type="Pfam" id="PF07977">
    <property type="entry name" value="FabA"/>
    <property type="match status" value="1"/>
</dbReference>
<name>A0ABV2TV13_9FLAO</name>
<organism evidence="2 3">
    <name type="scientific">Sediminicola luteus</name>
    <dbReference type="NCBI Taxonomy" id="319238"/>
    <lineage>
        <taxon>Bacteria</taxon>
        <taxon>Pseudomonadati</taxon>
        <taxon>Bacteroidota</taxon>
        <taxon>Flavobacteriia</taxon>
        <taxon>Flavobacteriales</taxon>
        <taxon>Flavobacteriaceae</taxon>
        <taxon>Sediminicola</taxon>
    </lineage>
</organism>
<dbReference type="InterPro" id="IPR013114">
    <property type="entry name" value="FabA_FabZ"/>
</dbReference>
<evidence type="ECO:0000256" key="1">
    <source>
        <dbReference type="ARBA" id="ARBA00023239"/>
    </source>
</evidence>
<keyword evidence="1" id="KW-0456">Lyase</keyword>
<accession>A0ABV2TV13</accession>
<protein>
    <submittedName>
        <fullName evidence="2">Hydroxymyristoyl-ACP dehydratase</fullName>
    </submittedName>
</protein>
<reference evidence="2 3" key="1">
    <citation type="submission" date="2024-07" db="EMBL/GenBank/DDBJ databases">
        <title>The genome sequence of type strain Sediminicola luteus GDMCC 1.2596T.</title>
        <authorList>
            <person name="Liu Y."/>
        </authorList>
    </citation>
    <scope>NUCLEOTIDE SEQUENCE [LARGE SCALE GENOMIC DNA]</scope>
    <source>
        <strain evidence="2 3">GDMCC 1.2596</strain>
    </source>
</reference>
<keyword evidence="3" id="KW-1185">Reference proteome</keyword>
<dbReference type="InterPro" id="IPR029069">
    <property type="entry name" value="HotDog_dom_sf"/>
</dbReference>
<dbReference type="PANTHER" id="PTHR30272:SF1">
    <property type="entry name" value="3-HYDROXYACYL-[ACYL-CARRIER-PROTEIN] DEHYDRATASE"/>
    <property type="match status" value="1"/>
</dbReference>
<dbReference type="Proteomes" id="UP001549773">
    <property type="component" value="Unassembled WGS sequence"/>
</dbReference>